<feature type="region of interest" description="Disordered" evidence="1">
    <location>
        <begin position="257"/>
        <end position="409"/>
    </location>
</feature>
<dbReference type="Proteomes" id="UP000750334">
    <property type="component" value="Unassembled WGS sequence"/>
</dbReference>
<sequence>MDIEPTFKGYIEDENDALLILQATLDGKLKHIPRRPYEIERPYLIISGNIFVFIEEISGIKRWTDGVSWSPSRIANKFLIYKEIDKDSPSSIARRKASSRIKLPPLVKTSINQDSTNTDNNNSNTRSNPNSPTSSLRSVHPLKYTGLVKKTISVSLKRPPYNYYENFHIISYYTTEDVKQNRLITPKDSLFFRNVRPSMELITAMENTTLGNTKGHHKTESLTPSSTPMGNMEMVNINTAGSNPNHMIPYSHQNIETISMGNNNNSNNGSNNSNNNNSANHKIGQNGRNPLVKNEDFQSTSSTLLHSANPYAPQSPNPQNRYYVQQGAIPNGNGQMMGSGYGYQNSTTYSDYAGSQQQQQQQQQQHHQQQQGPPQQGQQGQQPQGQQYQSQAHAQKSQQGQPNGQSQGNVQAVSSYPYYVSSTPFNNQGYSESTTGNSNSGAVPSSYYSQNEQGTSSTPGIPSANSVGNLSSITYNAGPYPVYPVNVNMSYYGGNSAFGKNGPSATAGPTEAGNPSVIPSPMNINGKSNGTVPNVAMNNGYGSMHLQQGQIHSQQNHALGQPQPQQSQQPQQPQSLPQHQQLPPQPPQQYVQSQQMPYAANNGNQSGYASTPHGQAVPAMYQYPAQSLPQYQHQVPGTGPNVTYMYSNMPYTTSNIANAPSNESVNSTNNGTNSHVMSSTMNHNGTGASNGLDGNPNNNGHPSTNLNQGQR</sequence>
<feature type="region of interest" description="Disordered" evidence="1">
    <location>
        <begin position="210"/>
        <end position="230"/>
    </location>
</feature>
<gene>
    <name evidence="2" type="ORF">C6P45_005076</name>
</gene>
<dbReference type="PANTHER" id="PTHR28027:SF2">
    <property type="entry name" value="TRANSCRIPTIONAL REGULATOR MIT1"/>
    <property type="match status" value="1"/>
</dbReference>
<evidence type="ECO:0000313" key="3">
    <source>
        <dbReference type="Proteomes" id="UP000750334"/>
    </source>
</evidence>
<keyword evidence="3" id="KW-1185">Reference proteome</keyword>
<feature type="region of interest" description="Disordered" evidence="1">
    <location>
        <begin position="503"/>
        <end position="530"/>
    </location>
</feature>
<accession>A0A9P6W9W7</accession>
<dbReference type="EMBL" id="PUHR01000080">
    <property type="protein sequence ID" value="KAG0668070.1"/>
    <property type="molecule type" value="Genomic_DNA"/>
</dbReference>
<organism evidence="2 3">
    <name type="scientific">Maudiozyma exigua</name>
    <name type="common">Yeast</name>
    <name type="synonym">Kazachstania exigua</name>
    <dbReference type="NCBI Taxonomy" id="34358"/>
    <lineage>
        <taxon>Eukaryota</taxon>
        <taxon>Fungi</taxon>
        <taxon>Dikarya</taxon>
        <taxon>Ascomycota</taxon>
        <taxon>Saccharomycotina</taxon>
        <taxon>Saccharomycetes</taxon>
        <taxon>Saccharomycetales</taxon>
        <taxon>Saccharomycetaceae</taxon>
        <taxon>Maudiozyma</taxon>
    </lineage>
</organism>
<feature type="compositionally biased region" description="Low complexity" evidence="1">
    <location>
        <begin position="353"/>
        <end position="409"/>
    </location>
</feature>
<feature type="region of interest" description="Disordered" evidence="1">
    <location>
        <begin position="427"/>
        <end position="463"/>
    </location>
</feature>
<proteinExistence type="predicted"/>
<evidence type="ECO:0000313" key="2">
    <source>
        <dbReference type="EMBL" id="KAG0668070.1"/>
    </source>
</evidence>
<dbReference type="InterPro" id="IPR018608">
    <property type="entry name" value="Gti1/Pac2"/>
</dbReference>
<dbReference type="Pfam" id="PF09729">
    <property type="entry name" value="Gti1_Pac2"/>
    <property type="match status" value="1"/>
</dbReference>
<feature type="region of interest" description="Disordered" evidence="1">
    <location>
        <begin position="657"/>
        <end position="711"/>
    </location>
</feature>
<dbReference type="OrthoDB" id="5572844at2759"/>
<feature type="region of interest" description="Disordered" evidence="1">
    <location>
        <begin position="108"/>
        <end position="138"/>
    </location>
</feature>
<dbReference type="AlphaFoldDB" id="A0A9P6W9W7"/>
<feature type="compositionally biased region" description="Polar residues" evidence="1">
    <location>
        <begin position="695"/>
        <end position="711"/>
    </location>
</feature>
<reference evidence="2 3" key="1">
    <citation type="submission" date="2020-11" db="EMBL/GenBank/DDBJ databases">
        <title>Kefir isolates.</title>
        <authorList>
            <person name="Marcisauskas S."/>
            <person name="Kim Y."/>
            <person name="Blasche S."/>
        </authorList>
    </citation>
    <scope>NUCLEOTIDE SEQUENCE [LARGE SCALE GENOMIC DNA]</scope>
    <source>
        <strain evidence="2 3">OG2</strain>
    </source>
</reference>
<feature type="compositionally biased region" description="Polar residues" evidence="1">
    <location>
        <begin position="297"/>
        <end position="323"/>
    </location>
</feature>
<comment type="caution">
    <text evidence="2">The sequence shown here is derived from an EMBL/GenBank/DDBJ whole genome shotgun (WGS) entry which is preliminary data.</text>
</comment>
<dbReference type="GO" id="GO:0003677">
    <property type="term" value="F:DNA binding"/>
    <property type="evidence" value="ECO:0007669"/>
    <property type="project" value="TreeGrafter"/>
</dbReference>
<evidence type="ECO:0000256" key="1">
    <source>
        <dbReference type="SAM" id="MobiDB-lite"/>
    </source>
</evidence>
<dbReference type="PANTHER" id="PTHR28027">
    <property type="entry name" value="TRANSCRIPTIONAL REGULATOR MIT1"/>
    <property type="match status" value="1"/>
</dbReference>
<feature type="region of interest" description="Disordered" evidence="1">
    <location>
        <begin position="555"/>
        <end position="593"/>
    </location>
</feature>
<name>A0A9P6W9W7_MAUEX</name>
<feature type="compositionally biased region" description="Low complexity" evidence="1">
    <location>
        <begin position="261"/>
        <end position="278"/>
    </location>
</feature>
<feature type="compositionally biased region" description="Low complexity" evidence="1">
    <location>
        <begin position="561"/>
        <end position="593"/>
    </location>
</feature>
<protein>
    <submittedName>
        <fullName evidence="2">Uncharacterized protein</fullName>
    </submittedName>
</protein>
<feature type="compositionally biased region" description="Low complexity" evidence="1">
    <location>
        <begin position="109"/>
        <end position="138"/>
    </location>
</feature>
<feature type="compositionally biased region" description="Polar residues" evidence="1">
    <location>
        <begin position="657"/>
        <end position="689"/>
    </location>
</feature>